<evidence type="ECO:0000313" key="4">
    <source>
        <dbReference type="Proteomes" id="UP000762676"/>
    </source>
</evidence>
<evidence type="ECO:0000256" key="1">
    <source>
        <dbReference type="SAM" id="MobiDB-lite"/>
    </source>
</evidence>
<feature type="compositionally biased region" description="Low complexity" evidence="1">
    <location>
        <begin position="1201"/>
        <end position="1212"/>
    </location>
</feature>
<dbReference type="GO" id="GO:0005634">
    <property type="term" value="C:nucleus"/>
    <property type="evidence" value="ECO:0007669"/>
    <property type="project" value="InterPro"/>
</dbReference>
<dbReference type="GO" id="GO:0003682">
    <property type="term" value="F:chromatin binding"/>
    <property type="evidence" value="ECO:0007669"/>
    <property type="project" value="TreeGrafter"/>
</dbReference>
<feature type="compositionally biased region" description="Polar residues" evidence="1">
    <location>
        <begin position="1374"/>
        <end position="1387"/>
    </location>
</feature>
<evidence type="ECO:0000259" key="2">
    <source>
        <dbReference type="Pfam" id="PF21855"/>
    </source>
</evidence>
<feature type="region of interest" description="Disordered" evidence="1">
    <location>
        <begin position="1092"/>
        <end position="1124"/>
    </location>
</feature>
<feature type="region of interest" description="Disordered" evidence="1">
    <location>
        <begin position="798"/>
        <end position="849"/>
    </location>
</feature>
<dbReference type="PANTHER" id="PTHR21556:SF2">
    <property type="entry name" value="TRESLIN"/>
    <property type="match status" value="1"/>
</dbReference>
<feature type="compositionally biased region" description="Polar residues" evidence="1">
    <location>
        <begin position="893"/>
        <end position="908"/>
    </location>
</feature>
<gene>
    <name evidence="3" type="ORF">ElyMa_000863100</name>
</gene>
<feature type="region of interest" description="Disordered" evidence="1">
    <location>
        <begin position="1372"/>
        <end position="1416"/>
    </location>
</feature>
<feature type="compositionally biased region" description="Basic residues" evidence="1">
    <location>
        <begin position="1240"/>
        <end position="1249"/>
    </location>
</feature>
<feature type="compositionally biased region" description="Low complexity" evidence="1">
    <location>
        <begin position="830"/>
        <end position="843"/>
    </location>
</feature>
<organism evidence="3 4">
    <name type="scientific">Elysia marginata</name>
    <dbReference type="NCBI Taxonomy" id="1093978"/>
    <lineage>
        <taxon>Eukaryota</taxon>
        <taxon>Metazoa</taxon>
        <taxon>Spiralia</taxon>
        <taxon>Lophotrochozoa</taxon>
        <taxon>Mollusca</taxon>
        <taxon>Gastropoda</taxon>
        <taxon>Heterobranchia</taxon>
        <taxon>Euthyneura</taxon>
        <taxon>Panpulmonata</taxon>
        <taxon>Sacoglossa</taxon>
        <taxon>Placobranchoidea</taxon>
        <taxon>Plakobranchidae</taxon>
        <taxon>Elysia</taxon>
    </lineage>
</organism>
<feature type="region of interest" description="Disordered" evidence="1">
    <location>
        <begin position="1006"/>
        <end position="1035"/>
    </location>
</feature>
<dbReference type="GO" id="GO:0033314">
    <property type="term" value="P:mitotic DNA replication checkpoint signaling"/>
    <property type="evidence" value="ECO:0007669"/>
    <property type="project" value="InterPro"/>
</dbReference>
<feature type="compositionally biased region" description="Basic residues" evidence="1">
    <location>
        <begin position="880"/>
        <end position="890"/>
    </location>
</feature>
<feature type="domain" description="Treslin STD" evidence="2">
    <location>
        <begin position="296"/>
        <end position="448"/>
    </location>
</feature>
<feature type="region of interest" description="Disordered" evidence="1">
    <location>
        <begin position="258"/>
        <end position="285"/>
    </location>
</feature>
<dbReference type="PANTHER" id="PTHR21556">
    <property type="entry name" value="TRESLIN"/>
    <property type="match status" value="1"/>
</dbReference>
<feature type="compositionally biased region" description="Polar residues" evidence="1">
    <location>
        <begin position="1166"/>
        <end position="1180"/>
    </location>
</feature>
<feature type="compositionally biased region" description="Basic and acidic residues" evidence="1">
    <location>
        <begin position="812"/>
        <end position="825"/>
    </location>
</feature>
<accession>A0AAV4H4M2</accession>
<feature type="region of interest" description="Disordered" evidence="1">
    <location>
        <begin position="865"/>
        <end position="908"/>
    </location>
</feature>
<feature type="compositionally biased region" description="Basic and acidic residues" evidence="1">
    <location>
        <begin position="1445"/>
        <end position="1464"/>
    </location>
</feature>
<reference evidence="3 4" key="1">
    <citation type="journal article" date="2021" name="Elife">
        <title>Chloroplast acquisition without the gene transfer in kleptoplastic sea slugs, Plakobranchus ocellatus.</title>
        <authorList>
            <person name="Maeda T."/>
            <person name="Takahashi S."/>
            <person name="Yoshida T."/>
            <person name="Shimamura S."/>
            <person name="Takaki Y."/>
            <person name="Nagai Y."/>
            <person name="Toyoda A."/>
            <person name="Suzuki Y."/>
            <person name="Arimoto A."/>
            <person name="Ishii H."/>
            <person name="Satoh N."/>
            <person name="Nishiyama T."/>
            <person name="Hasebe M."/>
            <person name="Maruyama T."/>
            <person name="Minagawa J."/>
            <person name="Obokata J."/>
            <person name="Shigenobu S."/>
        </authorList>
    </citation>
    <scope>NUCLEOTIDE SEQUENCE [LARGE SCALE GENOMIC DNA]</scope>
</reference>
<feature type="compositionally biased region" description="Basic and acidic residues" evidence="1">
    <location>
        <begin position="1098"/>
        <end position="1114"/>
    </location>
</feature>
<keyword evidence="4" id="KW-1185">Reference proteome</keyword>
<feature type="region of interest" description="Disordered" evidence="1">
    <location>
        <begin position="471"/>
        <end position="510"/>
    </location>
</feature>
<feature type="compositionally biased region" description="Low complexity" evidence="1">
    <location>
        <begin position="220"/>
        <end position="231"/>
    </location>
</feature>
<name>A0AAV4H4M2_9GAST</name>
<feature type="compositionally biased region" description="Basic residues" evidence="1">
    <location>
        <begin position="544"/>
        <end position="553"/>
    </location>
</feature>
<dbReference type="GO" id="GO:0010212">
    <property type="term" value="P:response to ionizing radiation"/>
    <property type="evidence" value="ECO:0007669"/>
    <property type="project" value="InterPro"/>
</dbReference>
<dbReference type="EMBL" id="BMAT01001772">
    <property type="protein sequence ID" value="GFR92221.1"/>
    <property type="molecule type" value="Genomic_DNA"/>
</dbReference>
<dbReference type="InterPro" id="IPR053920">
    <property type="entry name" value="Treslin_STD"/>
</dbReference>
<dbReference type="GO" id="GO:0006260">
    <property type="term" value="P:DNA replication"/>
    <property type="evidence" value="ECO:0007669"/>
    <property type="project" value="InterPro"/>
</dbReference>
<dbReference type="Pfam" id="PF21855">
    <property type="entry name" value="Treslin_STD"/>
    <property type="match status" value="1"/>
</dbReference>
<comment type="caution">
    <text evidence="3">The sequence shown here is derived from an EMBL/GenBank/DDBJ whole genome shotgun (WGS) entry which is preliminary data.</text>
</comment>
<feature type="region of interest" description="Disordered" evidence="1">
    <location>
        <begin position="1439"/>
        <end position="1464"/>
    </location>
</feature>
<feature type="compositionally biased region" description="Low complexity" evidence="1">
    <location>
        <begin position="478"/>
        <end position="497"/>
    </location>
</feature>
<feature type="compositionally biased region" description="Polar residues" evidence="1">
    <location>
        <begin position="1396"/>
        <end position="1416"/>
    </location>
</feature>
<dbReference type="GO" id="GO:0007095">
    <property type="term" value="P:mitotic G2 DNA damage checkpoint signaling"/>
    <property type="evidence" value="ECO:0007669"/>
    <property type="project" value="TreeGrafter"/>
</dbReference>
<dbReference type="GO" id="GO:0030174">
    <property type="term" value="P:regulation of DNA-templated DNA replication initiation"/>
    <property type="evidence" value="ECO:0007669"/>
    <property type="project" value="TreeGrafter"/>
</dbReference>
<feature type="region of interest" description="Disordered" evidence="1">
    <location>
        <begin position="523"/>
        <end position="595"/>
    </location>
</feature>
<sequence>MSRKLLTSDEISGASLSLFGMVLRSDVFDELIQHSSQSFILTVQDYEAMTCFLQTLNASDTIGLLNVTLRNKISREIAVLQSQLNTHSLTFLNMDTLPGCQQLVCPVISTEETRRKSSHLDNSSWNQKQLEPAKSYTLHQVYRSHCMNSWHLPGSTNQMSSISATLQDRLNENDIFLRNEKDGLKKLKQFYAKERQPKELIQNDQPVLNTPLCATKKVSHSLSSGSEQGSKGRIKRNTSSILQRGRLMVDKARSASLLSAEDGSDNSLHKHGCKTPEKQSSSSTGFNELGLKCEGDLQSYLNNQYEQILKANFATELAVKAMVTVTSQYMASMDLSNPQKAAANFIREHLSLKPVELKEKFKAGLDANDAVAKKATECKLQVFLVMETESMLRDNSTYSETTTEKIVDILRALSFSSGATDLKLFLKDIVNSYSATLPRLLVDIYDELMLPLPLALKTFASPSGPSSVLTRSIDHNTSFSSAPGSSQPSSVLSDSASQQKRSSRFKQHPSFADYHQKRQILVEPLPKPHSKGKSAQGGKEKSKARSGSPKKKYRGECDKAKRNLFSEHRPKAKATKIRDRHSNSRRKRRHSLSATDKARTLVLGTPLHKQKPGWHIQQQEKRRLRDKVQSEVHTVAESPVKEIELEPGTRVEKPARYLLRQAFYSSKSQQSRNFAKALEQSQNTDGFPISEMSYEKYPSTSKRTHGTLASAVRGESPVLSPRSRLIKTFMSSPSPAPKFQGRLQATQAATPGRPPRRLAKKLDFSNLEASSSPRLRQPLVLDAQLIFDGENAIDFDIMKSPSKNTASNTYREPLKTPEKQIKPSRPDMWSSASCPPHSLSSAAEKTSFEPSSELNFRNTLFQNAKSHQVSPEKQQNRSPHAQRKSTRKVPMKQSPQIPNDCSFSSPEQASRIRSNLFSKSPKKFDSFSEVLEKQCLDRSISATSRSPRKIQERLEGRQTTQKVEEFSFNLVMKNTTEPRTPQKLSSSVTSSALCVQSTPSKVKFSDRYLISPPTGSGYPPSAEKSTPGKSILKGSPSMRKVKIPRRIQLQTLEDLPSKTSRELASTFGENVHKSLKAEASFGFDYRINSSNSVSPSQFKKETKDRESPGRHEHIAPSYIPEKSPLIETEDLATQAHKNTSFEALSSAQSALEGNISRTKPAAMQIRTPSPSAKKSNSIQNWARRKKCSPKQNSKPHAAILSPTSSSSSNASSNDGKSKAPLSSIMAKVNEIDDNDSSTSRGKRTTRKRGLFQVDENEDEIIESKRLKKISSHNKKVYSLPSNMDVNRIESKERHYRAESPELFDLEVDMGANNNLTTGHNDFKVSQSPFSLLTSSVSHNFSPTKRLTRQSSNLGGDDSLGFSNSVLSVTIPGPGSSNKVCEEASSQSELEKEALSCTPSKRMSPANTSKTSGKKQYSPALSTFGLASLIESPFVAVQSGSPNVYEMKKRSDRVNPKSRKHLDLS</sequence>
<protein>
    <submittedName>
        <fullName evidence="3">Treslin</fullName>
    </submittedName>
</protein>
<feature type="compositionally biased region" description="Basic and acidic residues" evidence="1">
    <location>
        <begin position="554"/>
        <end position="569"/>
    </location>
</feature>
<dbReference type="Proteomes" id="UP000762676">
    <property type="component" value="Unassembled WGS sequence"/>
</dbReference>
<proteinExistence type="predicted"/>
<feature type="region of interest" description="Disordered" evidence="1">
    <location>
        <begin position="1155"/>
        <end position="1250"/>
    </location>
</feature>
<feature type="compositionally biased region" description="Polar residues" evidence="1">
    <location>
        <begin position="865"/>
        <end position="879"/>
    </location>
</feature>
<feature type="compositionally biased region" description="Polar residues" evidence="1">
    <location>
        <begin position="801"/>
        <end position="810"/>
    </location>
</feature>
<dbReference type="InterPro" id="IPR026153">
    <property type="entry name" value="Treslin"/>
</dbReference>
<feature type="region of interest" description="Disordered" evidence="1">
    <location>
        <begin position="219"/>
        <end position="240"/>
    </location>
</feature>
<evidence type="ECO:0000313" key="3">
    <source>
        <dbReference type="EMBL" id="GFR92221.1"/>
    </source>
</evidence>